<evidence type="ECO:0000313" key="7">
    <source>
        <dbReference type="Proteomes" id="UP001200470"/>
    </source>
</evidence>
<evidence type="ECO:0000313" key="6">
    <source>
        <dbReference type="EMBL" id="MCF2563723.1"/>
    </source>
</evidence>
<reference evidence="6 7" key="1">
    <citation type="submission" date="2020-12" db="EMBL/GenBank/DDBJ databases">
        <title>Whole genome sequences of gut porcine anaerobes.</title>
        <authorList>
            <person name="Kubasova T."/>
            <person name="Jahodarova E."/>
            <person name="Rychlik I."/>
        </authorList>
    </citation>
    <scope>NUCLEOTIDE SEQUENCE [LARGE SCALE GENOMIC DNA]</scope>
    <source>
        <strain evidence="6 7">An925</strain>
    </source>
</reference>
<name>A0ABS9CF65_9BACT</name>
<dbReference type="Proteomes" id="UP001200470">
    <property type="component" value="Unassembled WGS sequence"/>
</dbReference>
<dbReference type="Gene3D" id="1.10.760.10">
    <property type="entry name" value="Cytochrome c-like domain"/>
    <property type="match status" value="1"/>
</dbReference>
<evidence type="ECO:0000256" key="1">
    <source>
        <dbReference type="ARBA" id="ARBA00022617"/>
    </source>
</evidence>
<dbReference type="InterPro" id="IPR051395">
    <property type="entry name" value="Cytochrome_c_Peroxidase/MauG"/>
</dbReference>
<evidence type="ECO:0000256" key="3">
    <source>
        <dbReference type="ARBA" id="ARBA00023004"/>
    </source>
</evidence>
<dbReference type="PANTHER" id="PTHR30600">
    <property type="entry name" value="CYTOCHROME C PEROXIDASE-RELATED"/>
    <property type="match status" value="1"/>
</dbReference>
<evidence type="ECO:0000259" key="5">
    <source>
        <dbReference type="PROSITE" id="PS51007"/>
    </source>
</evidence>
<proteinExistence type="predicted"/>
<protein>
    <submittedName>
        <fullName evidence="6">C-type cytochrome</fullName>
    </submittedName>
</protein>
<keyword evidence="7" id="KW-1185">Reference proteome</keyword>
<dbReference type="InterPro" id="IPR010538">
    <property type="entry name" value="DHOR"/>
</dbReference>
<keyword evidence="2 4" id="KW-0479">Metal-binding</keyword>
<organism evidence="6 7">
    <name type="scientific">Xylanibacter brevis</name>
    <dbReference type="NCBI Taxonomy" id="83231"/>
    <lineage>
        <taxon>Bacteria</taxon>
        <taxon>Pseudomonadati</taxon>
        <taxon>Bacteroidota</taxon>
        <taxon>Bacteroidia</taxon>
        <taxon>Bacteroidales</taxon>
        <taxon>Prevotellaceae</taxon>
        <taxon>Xylanibacter</taxon>
    </lineage>
</organism>
<dbReference type="EMBL" id="JADYTN010000011">
    <property type="protein sequence ID" value="MCF2563723.1"/>
    <property type="molecule type" value="Genomic_DNA"/>
</dbReference>
<dbReference type="PROSITE" id="PS51257">
    <property type="entry name" value="PROKAR_LIPOPROTEIN"/>
    <property type="match status" value="1"/>
</dbReference>
<evidence type="ECO:0000256" key="2">
    <source>
        <dbReference type="ARBA" id="ARBA00022723"/>
    </source>
</evidence>
<dbReference type="PANTHER" id="PTHR30600:SF4">
    <property type="entry name" value="CYTOCHROME C DOMAIN-CONTAINING PROTEIN"/>
    <property type="match status" value="1"/>
</dbReference>
<dbReference type="InterPro" id="IPR036909">
    <property type="entry name" value="Cyt_c-like_dom_sf"/>
</dbReference>
<dbReference type="PIRSF" id="PIRSF028099">
    <property type="entry name" value="DUF1111"/>
    <property type="match status" value="1"/>
</dbReference>
<gene>
    <name evidence="6" type="ORF">I6E12_06310</name>
</gene>
<comment type="caution">
    <text evidence="6">The sequence shown here is derived from an EMBL/GenBank/DDBJ whole genome shotgun (WGS) entry which is preliminary data.</text>
</comment>
<dbReference type="InterPro" id="IPR009056">
    <property type="entry name" value="Cyt_c-like_dom"/>
</dbReference>
<sequence length="484" mass="54007">MNKWLHFPLLLTALAMLGSCTDDEKLDVTDIDVPTGYELSAGTSTGFYSSSVAYDQGARWLSGAYSSRFSSGDQLYDNVKSANENGYGGGLGPVYAGYSCGSCHRNAGRTEPTYWTNFKNGSDDGSGQYGFTSSLIYITRRNGTFFPNYGRVIHDQAIYGVKPEGKLKVTIDSMTYSFPDGEKYTLCVPKWHITEWYADSIRPEDLFCTVRVPLRHVGMGQMMALDPNEIEALARKSNYPEWGISGRCNYITERGVRQLGLSGNKAQHADLTVELGFSSDMGLTNSRYPEEICEGQSQMKDGSMMGLSYQQLDCTTEQMEDVDLYMQSLSVPARRNVNDPDVIEGQKLFYQAGCHLCHVTTLHTKKRGTTLLAGTTLPWLGGQTIHPYSDYLLHDMGSEIMGVGLNDNFVSGLARGNEWRTTPLWGIGLQKKVNGHTYFLHDGRARNFTEAIMWHGGEGEASKNKFKNMTKQQRNQLIQFLWSL</sequence>
<accession>A0ABS9CF65</accession>
<keyword evidence="1 4" id="KW-0349">Heme</keyword>
<keyword evidence="3 4" id="KW-0408">Iron</keyword>
<feature type="domain" description="Cytochrome c" evidence="5">
    <location>
        <begin position="340"/>
        <end position="484"/>
    </location>
</feature>
<evidence type="ECO:0000256" key="4">
    <source>
        <dbReference type="PROSITE-ProRule" id="PRU00433"/>
    </source>
</evidence>
<dbReference type="PROSITE" id="PS51007">
    <property type="entry name" value="CYTC"/>
    <property type="match status" value="1"/>
</dbReference>
<dbReference type="SUPFAM" id="SSF46626">
    <property type="entry name" value="Cytochrome c"/>
    <property type="match status" value="1"/>
</dbReference>
<dbReference type="Pfam" id="PF06537">
    <property type="entry name" value="DHOR"/>
    <property type="match status" value="1"/>
</dbReference>